<reference evidence="1 2" key="1">
    <citation type="submission" date="2016-04" db="EMBL/GenBank/DDBJ databases">
        <title>Genome analyses suggest a sexual origin of heterokaryosis in a supposedly ancient asexual fungus.</title>
        <authorList>
            <person name="Ropars J."/>
            <person name="Sedzielewska K."/>
            <person name="Noel J."/>
            <person name="Charron P."/>
            <person name="Farinelli L."/>
            <person name="Marton T."/>
            <person name="Kruger M."/>
            <person name="Pelin A."/>
            <person name="Brachmann A."/>
            <person name="Corradi N."/>
        </authorList>
    </citation>
    <scope>NUCLEOTIDE SEQUENCE [LARGE SCALE GENOMIC DNA]</scope>
    <source>
        <strain evidence="1 2">C2</strain>
    </source>
</reference>
<organism evidence="1 2">
    <name type="scientific">Rhizophagus irregularis</name>
    <dbReference type="NCBI Taxonomy" id="588596"/>
    <lineage>
        <taxon>Eukaryota</taxon>
        <taxon>Fungi</taxon>
        <taxon>Fungi incertae sedis</taxon>
        <taxon>Mucoromycota</taxon>
        <taxon>Glomeromycotina</taxon>
        <taxon>Glomeromycetes</taxon>
        <taxon>Glomerales</taxon>
        <taxon>Glomeraceae</taxon>
        <taxon>Rhizophagus</taxon>
    </lineage>
</organism>
<protein>
    <submittedName>
        <fullName evidence="1">Uncharacterized protein</fullName>
    </submittedName>
</protein>
<dbReference type="Proteomes" id="UP000233469">
    <property type="component" value="Unassembled WGS sequence"/>
</dbReference>
<comment type="caution">
    <text evidence="1">The sequence shown here is derived from an EMBL/GenBank/DDBJ whole genome shotgun (WGS) entry which is preliminary data.</text>
</comment>
<accession>A0A2N1NEK3</accession>
<dbReference type="VEuPathDB" id="FungiDB:FUN_014328"/>
<evidence type="ECO:0000313" key="1">
    <source>
        <dbReference type="EMBL" id="PKK72318.1"/>
    </source>
</evidence>
<sequence length="69" mass="8434">MEARYQQFSLKLSKNRDKDYIVMKSHYRNEVVYEETVAKSYYRSEVVYDEIYICNEKSRSKVTLRHPCN</sequence>
<evidence type="ECO:0000313" key="2">
    <source>
        <dbReference type="Proteomes" id="UP000233469"/>
    </source>
</evidence>
<dbReference type="AlphaFoldDB" id="A0A2N1NEK3"/>
<name>A0A2N1NEK3_9GLOM</name>
<proteinExistence type="predicted"/>
<dbReference type="VEuPathDB" id="FungiDB:RhiirA1_409656"/>
<gene>
    <name evidence="1" type="ORF">RhiirC2_743043</name>
</gene>
<reference evidence="1 2" key="2">
    <citation type="submission" date="2017-10" db="EMBL/GenBank/DDBJ databases">
        <title>Extensive intraspecific genome diversity in a model arbuscular mycorrhizal fungus.</title>
        <authorList>
            <person name="Chen E.C.H."/>
            <person name="Morin E."/>
            <person name="Baudet D."/>
            <person name="Noel J."/>
            <person name="Ndikumana S."/>
            <person name="Charron P."/>
            <person name="St-Onge C."/>
            <person name="Giorgi J."/>
            <person name="Grigoriev I.V."/>
            <person name="Roux C."/>
            <person name="Martin F.M."/>
            <person name="Corradi N."/>
        </authorList>
    </citation>
    <scope>NUCLEOTIDE SEQUENCE [LARGE SCALE GENOMIC DNA]</scope>
    <source>
        <strain evidence="1 2">C2</strain>
    </source>
</reference>
<dbReference type="EMBL" id="LLXL01000446">
    <property type="protein sequence ID" value="PKK72318.1"/>
    <property type="molecule type" value="Genomic_DNA"/>
</dbReference>